<dbReference type="EMBL" id="JAIGNK010000001">
    <property type="protein sequence ID" value="MBX7457088.1"/>
    <property type="molecule type" value="Genomic_DNA"/>
</dbReference>
<keyword evidence="1" id="KW-0812">Transmembrane</keyword>
<dbReference type="Pfam" id="PF04964">
    <property type="entry name" value="Flp_Fap"/>
    <property type="match status" value="1"/>
</dbReference>
<feature type="transmembrane region" description="Helical" evidence="1">
    <location>
        <begin position="20"/>
        <end position="39"/>
    </location>
</feature>
<evidence type="ECO:0000313" key="3">
    <source>
        <dbReference type="Proteomes" id="UP000783253"/>
    </source>
</evidence>
<evidence type="ECO:0000313" key="2">
    <source>
        <dbReference type="EMBL" id="MBX7457088.1"/>
    </source>
</evidence>
<proteinExistence type="predicted"/>
<sequence>MVKFLKTIRKDDRGATAVEYGLIIALIFLAMIGGVQTFGERAIEMWDYVSARMAAAGNN</sequence>
<keyword evidence="1" id="KW-0472">Membrane</keyword>
<protein>
    <submittedName>
        <fullName evidence="2">Flp family type IVb pilin</fullName>
    </submittedName>
</protein>
<dbReference type="Proteomes" id="UP000783253">
    <property type="component" value="Unassembled WGS sequence"/>
</dbReference>
<keyword evidence="1" id="KW-1133">Transmembrane helix</keyword>
<name>A0ABS7J0Z0_9SPHN</name>
<organism evidence="2 3">
    <name type="scientific">Qipengyuania polymorpha</name>
    <dbReference type="NCBI Taxonomy" id="2867234"/>
    <lineage>
        <taxon>Bacteria</taxon>
        <taxon>Pseudomonadati</taxon>
        <taxon>Pseudomonadota</taxon>
        <taxon>Alphaproteobacteria</taxon>
        <taxon>Sphingomonadales</taxon>
        <taxon>Erythrobacteraceae</taxon>
        <taxon>Qipengyuania</taxon>
    </lineage>
</organism>
<evidence type="ECO:0000256" key="1">
    <source>
        <dbReference type="SAM" id="Phobius"/>
    </source>
</evidence>
<comment type="caution">
    <text evidence="2">The sequence shown here is derived from an EMBL/GenBank/DDBJ whole genome shotgun (WGS) entry which is preliminary data.</text>
</comment>
<dbReference type="RefSeq" id="WP_221572437.1">
    <property type="nucleotide sequence ID" value="NZ_JAIGNK010000001.1"/>
</dbReference>
<accession>A0ABS7J0Z0</accession>
<keyword evidence="3" id="KW-1185">Reference proteome</keyword>
<gene>
    <name evidence="2" type="ORF">K3152_02410</name>
</gene>
<reference evidence="2 3" key="1">
    <citation type="submission" date="2021-08" db="EMBL/GenBank/DDBJ databases">
        <title>Comparative Genomics Analysis of the Genus Qipengyuania Reveals Extensive Genetic Diversity and Metabolic Versatility, Including the Description of Fifteen Novel Species.</title>
        <authorList>
            <person name="Liu Y."/>
        </authorList>
    </citation>
    <scope>NUCLEOTIDE SEQUENCE [LARGE SCALE GENOMIC DNA]</scope>
    <source>
        <strain evidence="2 3">1NDH17</strain>
    </source>
</reference>
<dbReference type="InterPro" id="IPR007047">
    <property type="entry name" value="Flp_Fap"/>
</dbReference>